<feature type="non-terminal residue" evidence="2">
    <location>
        <position position="1"/>
    </location>
</feature>
<dbReference type="AlphaFoldDB" id="A0A6P0GDP5"/>
<dbReference type="PANTHER" id="PTHR34219:SF1">
    <property type="entry name" value="PEPSY DOMAIN-CONTAINING PROTEIN"/>
    <property type="match status" value="1"/>
</dbReference>
<dbReference type="Pfam" id="PF03929">
    <property type="entry name" value="PepSY_TM"/>
    <property type="match status" value="1"/>
</dbReference>
<gene>
    <name evidence="2" type="ORF">G3W61_18975</name>
</gene>
<dbReference type="EMBL" id="JAAGYU010000119">
    <property type="protein sequence ID" value="NEL78305.1"/>
    <property type="molecule type" value="Genomic_DNA"/>
</dbReference>
<keyword evidence="1" id="KW-0472">Membrane</keyword>
<evidence type="ECO:0000256" key="1">
    <source>
        <dbReference type="SAM" id="Phobius"/>
    </source>
</evidence>
<evidence type="ECO:0008006" key="4">
    <source>
        <dbReference type="Google" id="ProtNLM"/>
    </source>
</evidence>
<dbReference type="PANTHER" id="PTHR34219">
    <property type="entry name" value="IRON-REGULATED INNER MEMBRANE PROTEIN-RELATED"/>
    <property type="match status" value="1"/>
</dbReference>
<sequence>ASVYPADLQRQRVIHLDQYSGAVLLDMRYRDYGPLAKLLEWGINVHLGQQYGTANQLILLFACIAIVLLCVSAAVMWWKRRPSGGLGVPPLPADPRTLRGLMVLLVLCGLIFPLVGLSLLLMWAFDRYWMRRTHADASAR</sequence>
<dbReference type="Proteomes" id="UP000471082">
    <property type="component" value="Unassembled WGS sequence"/>
</dbReference>
<evidence type="ECO:0000313" key="2">
    <source>
        <dbReference type="EMBL" id="NEL78305.1"/>
    </source>
</evidence>
<protein>
    <recommendedName>
        <fullName evidence="4">PepSY domain-containing protein</fullName>
    </recommendedName>
</protein>
<reference evidence="2 3" key="1">
    <citation type="submission" date="2019-11" db="EMBL/GenBank/DDBJ databases">
        <title>Genome-resolved metagenomics to study the prevalence of co-infection and intraspecific heterogeneity among plant pathogen metapopulations.</title>
        <authorList>
            <person name="Newberry E."/>
            <person name="Bhandari R."/>
            <person name="Kemble J."/>
            <person name="Sikora E."/>
            <person name="Potnis N."/>
        </authorList>
    </citation>
    <scope>NUCLEOTIDE SEQUENCE [LARGE SCALE GENOMIC DNA]</scope>
    <source>
        <strain evidence="2">Xp_Tom_Tuscaloosa_18b</strain>
    </source>
</reference>
<keyword evidence="1" id="KW-1133">Transmembrane helix</keyword>
<feature type="transmembrane region" description="Helical" evidence="1">
    <location>
        <begin position="98"/>
        <end position="125"/>
    </location>
</feature>
<accession>A0A6P0GDP5</accession>
<keyword evidence="1" id="KW-0812">Transmembrane</keyword>
<proteinExistence type="predicted"/>
<evidence type="ECO:0000313" key="3">
    <source>
        <dbReference type="Proteomes" id="UP000471082"/>
    </source>
</evidence>
<comment type="caution">
    <text evidence="2">The sequence shown here is derived from an EMBL/GenBank/DDBJ whole genome shotgun (WGS) entry which is preliminary data.</text>
</comment>
<organism evidence="2 3">
    <name type="scientific">Xanthomonas perforans</name>
    <dbReference type="NCBI Taxonomy" id="442694"/>
    <lineage>
        <taxon>Bacteria</taxon>
        <taxon>Pseudomonadati</taxon>
        <taxon>Pseudomonadota</taxon>
        <taxon>Gammaproteobacteria</taxon>
        <taxon>Lysobacterales</taxon>
        <taxon>Lysobacteraceae</taxon>
        <taxon>Xanthomonas</taxon>
    </lineage>
</organism>
<feature type="transmembrane region" description="Helical" evidence="1">
    <location>
        <begin position="57"/>
        <end position="78"/>
    </location>
</feature>
<name>A0A6P0GDP5_XANPE</name>
<dbReference type="InterPro" id="IPR005625">
    <property type="entry name" value="PepSY-ass_TM"/>
</dbReference>